<dbReference type="PANTHER" id="PTHR46791">
    <property type="entry name" value="EXPRESSED PROTEIN"/>
    <property type="match status" value="1"/>
</dbReference>
<evidence type="ECO:0000313" key="5">
    <source>
        <dbReference type="Xenbase" id="XB-GENE-29088575"/>
    </source>
</evidence>
<keyword evidence="3" id="KW-1185">Reference proteome</keyword>
<protein>
    <submittedName>
        <fullName evidence="2">Uncharacterized LOC105945278</fullName>
    </submittedName>
    <submittedName>
        <fullName evidence="4">Uncharacterized protein LOC105945278 isoform X1</fullName>
    </submittedName>
</protein>
<dbReference type="OrthoDB" id="10045093at2759"/>
<dbReference type="PROSITE" id="PS50994">
    <property type="entry name" value="INTEGRASE"/>
    <property type="match status" value="1"/>
</dbReference>
<dbReference type="AGR" id="Xenbase:XB-GENE-29088575"/>
<evidence type="ECO:0000259" key="1">
    <source>
        <dbReference type="PROSITE" id="PS50994"/>
    </source>
</evidence>
<organism evidence="2">
    <name type="scientific">Xenopus tropicalis</name>
    <name type="common">Western clawed frog</name>
    <name type="synonym">Silurana tropicalis</name>
    <dbReference type="NCBI Taxonomy" id="8364"/>
    <lineage>
        <taxon>Eukaryota</taxon>
        <taxon>Metazoa</taxon>
        <taxon>Chordata</taxon>
        <taxon>Craniata</taxon>
        <taxon>Vertebrata</taxon>
        <taxon>Euteleostomi</taxon>
        <taxon>Amphibia</taxon>
        <taxon>Batrachia</taxon>
        <taxon>Anura</taxon>
        <taxon>Pipoidea</taxon>
        <taxon>Pipidae</taxon>
        <taxon>Xenopodinae</taxon>
        <taxon>Xenopus</taxon>
        <taxon>Silurana</taxon>
    </lineage>
</organism>
<feature type="domain" description="Integrase catalytic" evidence="1">
    <location>
        <begin position="132"/>
        <end position="219"/>
    </location>
</feature>
<reference evidence="2" key="2">
    <citation type="submission" date="2021-03" db="UniProtKB">
        <authorList>
            <consortium name="Ensembl"/>
        </authorList>
    </citation>
    <scope>IDENTIFICATION</scope>
</reference>
<dbReference type="InterPro" id="IPR058913">
    <property type="entry name" value="Integrase_dom_put"/>
</dbReference>
<dbReference type="GO" id="GO:0003676">
    <property type="term" value="F:nucleic acid binding"/>
    <property type="evidence" value="ECO:0007669"/>
    <property type="project" value="InterPro"/>
</dbReference>
<dbReference type="Xenbase" id="XB-GENE-29088575">
    <property type="gene designation" value="LOC105945278"/>
</dbReference>
<dbReference type="Gene3D" id="3.30.420.10">
    <property type="entry name" value="Ribonuclease H-like superfamily/Ribonuclease H"/>
    <property type="match status" value="1"/>
</dbReference>
<dbReference type="InterPro" id="IPR036397">
    <property type="entry name" value="RNaseH_sf"/>
</dbReference>
<dbReference type="InterPro" id="IPR012337">
    <property type="entry name" value="RNaseH-like_sf"/>
</dbReference>
<dbReference type="GeneTree" id="ENSGT01060000248575"/>
<dbReference type="Proteomes" id="UP000008143">
    <property type="component" value="Chromosome 10"/>
</dbReference>
<dbReference type="SUPFAM" id="SSF53098">
    <property type="entry name" value="Ribonuclease H-like"/>
    <property type="match status" value="1"/>
</dbReference>
<dbReference type="OMA" id="VIWLHAY"/>
<dbReference type="GeneID" id="105945278"/>
<dbReference type="KEGG" id="xtr:105945278"/>
<dbReference type="Ensembl" id="ENSXETT00000108374">
    <property type="protein sequence ID" value="ENSXETP00000115263"/>
    <property type="gene ID" value="ENSXETG00000047143"/>
</dbReference>
<dbReference type="GO" id="GO:0015074">
    <property type="term" value="P:DNA integration"/>
    <property type="evidence" value="ECO:0007669"/>
    <property type="project" value="InterPro"/>
</dbReference>
<evidence type="ECO:0000313" key="4">
    <source>
        <dbReference type="RefSeq" id="XP_031750186.1"/>
    </source>
</evidence>
<dbReference type="Pfam" id="PF24764">
    <property type="entry name" value="rva_4"/>
    <property type="match status" value="1"/>
</dbReference>
<sequence length="391" mass="45414">MQHDSSGTEEKFVIFACASEFYFRLGLSNNEILTILAHGHGVIISYRTLKRLCRKLGLYRRKNYTDIADVIDFIQSEMEGSGQMQGYRWLHLRLIQRGFVVTQKTVRQIIAAIDPEGVCLRTAHRLRRRRYHSQGPNAIWHIDSYDKLKPYGIAINGCIDGFSRYVIWMEAFTTNSNPKVIANYFIDAVTLRGGCPERIRTDHGTENGHIEQMQKFLRRQQTDNYAGERSFMYGRSTANQRIEGWWSILRKQNVQFWINLFQTIQNDGHFSGNFLDKSLIQFCFLNLIQDELDEVVQTWNSHIIRQSSQQTTYAGRPALLYLLPGVYGVEDRLKPVDSDEVSLCREECLPKGQYPCDKTIFDLCCLLMEENAWGAPEDPFYATDLYIKLRN</sequence>
<reference evidence="4" key="3">
    <citation type="submission" date="2025-04" db="UniProtKB">
        <authorList>
            <consortium name="RefSeq"/>
        </authorList>
    </citation>
    <scope>IDENTIFICATION</scope>
    <source>
        <strain evidence="4">Nigerian</strain>
        <tissue evidence="4">Liver and blood</tissue>
    </source>
</reference>
<evidence type="ECO:0000313" key="2">
    <source>
        <dbReference type="Ensembl" id="ENSXETP00000115263"/>
    </source>
</evidence>
<proteinExistence type="predicted"/>
<dbReference type="InterPro" id="IPR001584">
    <property type="entry name" value="Integrase_cat-core"/>
</dbReference>
<evidence type="ECO:0000313" key="3">
    <source>
        <dbReference type="Proteomes" id="UP000008143"/>
    </source>
</evidence>
<dbReference type="PANTHER" id="PTHR46791:SF13">
    <property type="entry name" value="CLR5 DOMAIN-CONTAINING PROTEIN"/>
    <property type="match status" value="1"/>
</dbReference>
<reference evidence="2" key="1">
    <citation type="journal article" date="2010" name="Science">
        <title>The genome of the Western clawed frog Xenopus tropicalis.</title>
        <authorList>
            <person name="Hellsten U."/>
            <person name="Harland R.M."/>
            <person name="Gilchrist M.J."/>
            <person name="Hendrix D."/>
            <person name="Jurka J."/>
            <person name="Kapitonov V."/>
            <person name="Ovcharenko I."/>
            <person name="Putnam N.H."/>
            <person name="Shu S."/>
            <person name="Taher L."/>
            <person name="Blitz I.L."/>
            <person name="Blumberg B."/>
            <person name="Dichmann D.S."/>
            <person name="Dubchak I."/>
            <person name="Amaya E."/>
            <person name="Detter J.C."/>
            <person name="Fletcher R."/>
            <person name="Gerhard D.S."/>
            <person name="Goodstein D."/>
            <person name="Graves T."/>
            <person name="Grigoriev I.V."/>
            <person name="Grimwood J."/>
            <person name="Kawashima T."/>
            <person name="Lindquist E."/>
            <person name="Lucas S.M."/>
            <person name="Mead P.E."/>
            <person name="Mitros T."/>
            <person name="Ogino H."/>
            <person name="Ohta Y."/>
            <person name="Poliakov A.V."/>
            <person name="Pollet N."/>
            <person name="Robert J."/>
            <person name="Salamov A."/>
            <person name="Sater A.K."/>
            <person name="Schmutz J."/>
            <person name="Terry A."/>
            <person name="Vize P.D."/>
            <person name="Warren W.C."/>
            <person name="Wells D."/>
            <person name="Wills A."/>
            <person name="Wilson R.K."/>
            <person name="Zimmerman L.B."/>
            <person name="Zorn A.M."/>
            <person name="Grainger R."/>
            <person name="Grammer T."/>
            <person name="Khokha M.K."/>
            <person name="Richardson P.M."/>
            <person name="Rokhsar D.S."/>
        </authorList>
    </citation>
    <scope>NUCLEOTIDE SEQUENCE [LARGE SCALE GENOMIC DNA]</scope>
    <source>
        <strain evidence="2">Nigerian</strain>
    </source>
</reference>
<accession>A0A803K4I1</accession>
<dbReference type="RefSeq" id="XP_031750186.1">
    <property type="nucleotide sequence ID" value="XM_031894326.1"/>
</dbReference>
<dbReference type="AlphaFoldDB" id="A0A803K4I1"/>
<gene>
    <name evidence="2 4 5" type="primary">LOC105945278</name>
</gene>
<name>A0A803K4I1_XENTR</name>